<reference evidence="6 7" key="1">
    <citation type="submission" date="2021-03" db="EMBL/GenBank/DDBJ databases">
        <title>Sequencing the genomes of 1000 actinobacteria strains.</title>
        <authorList>
            <person name="Klenk H.-P."/>
        </authorList>
    </citation>
    <scope>NUCLEOTIDE SEQUENCE [LARGE SCALE GENOMIC DNA]</scope>
    <source>
        <strain evidence="6 7">DSM 45256</strain>
    </source>
</reference>
<evidence type="ECO:0000313" key="6">
    <source>
        <dbReference type="EMBL" id="MBP2368688.1"/>
    </source>
</evidence>
<gene>
    <name evidence="6" type="ORF">JOF36_004384</name>
</gene>
<dbReference type="EMBL" id="JAGINU010000001">
    <property type="protein sequence ID" value="MBP2368688.1"/>
    <property type="molecule type" value="Genomic_DNA"/>
</dbReference>
<evidence type="ECO:0000259" key="5">
    <source>
        <dbReference type="SMART" id="SM00849"/>
    </source>
</evidence>
<protein>
    <submittedName>
        <fullName evidence="6">Glyoxylase-like metal-dependent hydrolase (Beta-lactamase superfamily II)</fullName>
    </submittedName>
</protein>
<keyword evidence="4" id="KW-0862">Zinc</keyword>
<dbReference type="Proteomes" id="UP001519295">
    <property type="component" value="Unassembled WGS sequence"/>
</dbReference>
<dbReference type="PANTHER" id="PTHR46233">
    <property type="entry name" value="HYDROXYACYLGLUTATHIONE HYDROLASE GLOC"/>
    <property type="match status" value="1"/>
</dbReference>
<keyword evidence="3" id="KW-0378">Hydrolase</keyword>
<dbReference type="InterPro" id="IPR001279">
    <property type="entry name" value="Metallo-B-lactamas"/>
</dbReference>
<keyword evidence="2" id="KW-0479">Metal-binding</keyword>
<dbReference type="Gene3D" id="3.60.15.10">
    <property type="entry name" value="Ribonuclease Z/Hydroxyacylglutathione hydrolase-like"/>
    <property type="match status" value="1"/>
</dbReference>
<evidence type="ECO:0000256" key="3">
    <source>
        <dbReference type="ARBA" id="ARBA00022801"/>
    </source>
</evidence>
<dbReference type="CDD" id="cd16275">
    <property type="entry name" value="BaeB-like_MBL-fold"/>
    <property type="match status" value="1"/>
</dbReference>
<feature type="domain" description="Metallo-beta-lactamase" evidence="5">
    <location>
        <begin position="25"/>
        <end position="205"/>
    </location>
</feature>
<dbReference type="PANTHER" id="PTHR46233:SF3">
    <property type="entry name" value="HYDROXYACYLGLUTATHIONE HYDROLASE GLOC"/>
    <property type="match status" value="1"/>
</dbReference>
<dbReference type="SMART" id="SM00849">
    <property type="entry name" value="Lactamase_B"/>
    <property type="match status" value="1"/>
</dbReference>
<dbReference type="InterPro" id="IPR051453">
    <property type="entry name" value="MBL_Glyoxalase_II"/>
</dbReference>
<evidence type="ECO:0000313" key="7">
    <source>
        <dbReference type="Proteomes" id="UP001519295"/>
    </source>
</evidence>
<comment type="caution">
    <text evidence="6">The sequence shown here is derived from an EMBL/GenBank/DDBJ whole genome shotgun (WGS) entry which is preliminary data.</text>
</comment>
<proteinExistence type="predicted"/>
<evidence type="ECO:0000256" key="4">
    <source>
        <dbReference type="ARBA" id="ARBA00022833"/>
    </source>
</evidence>
<accession>A0ABS4VXS2</accession>
<dbReference type="RefSeq" id="WP_210030189.1">
    <property type="nucleotide sequence ID" value="NZ_JAGINU010000001.1"/>
</dbReference>
<dbReference type="InterPro" id="IPR036866">
    <property type="entry name" value="RibonucZ/Hydroxyglut_hydro"/>
</dbReference>
<evidence type="ECO:0000256" key="1">
    <source>
        <dbReference type="ARBA" id="ARBA00001947"/>
    </source>
</evidence>
<name>A0ABS4VXS2_9PSEU</name>
<evidence type="ECO:0000256" key="2">
    <source>
        <dbReference type="ARBA" id="ARBA00022723"/>
    </source>
</evidence>
<sequence length="239" mass="25498">MGLYFRQLLSGQDYAVGDPVATQMVNFSYLIGDTATREAVVVDPAYSPDELLATLDADGMRLTGVLATHHHPDHVGGSMMGFDLVGVADLIGRHPVPIHVQRSEADYVTRVTGLSATDLTPHDHDDVIEVGDVAIRLLHTPGHTPGSQCFLVPDPDGGDKLVAGDTLFLQGCGRTDFPGGDAAQMYHSLQQLASLKGNPTVYPGHRYSDAPSAPLTDVQRTNMVYRASSAEQFVAAFGS</sequence>
<dbReference type="SUPFAM" id="SSF56281">
    <property type="entry name" value="Metallo-hydrolase/oxidoreductase"/>
    <property type="match status" value="1"/>
</dbReference>
<comment type="cofactor">
    <cofactor evidence="1">
        <name>Zn(2+)</name>
        <dbReference type="ChEBI" id="CHEBI:29105"/>
    </cofactor>
</comment>
<keyword evidence="7" id="KW-1185">Reference proteome</keyword>
<dbReference type="Pfam" id="PF00753">
    <property type="entry name" value="Lactamase_B"/>
    <property type="match status" value="1"/>
</dbReference>
<organism evidence="6 7">
    <name type="scientific">Pseudonocardia parietis</name>
    <dbReference type="NCBI Taxonomy" id="570936"/>
    <lineage>
        <taxon>Bacteria</taxon>
        <taxon>Bacillati</taxon>
        <taxon>Actinomycetota</taxon>
        <taxon>Actinomycetes</taxon>
        <taxon>Pseudonocardiales</taxon>
        <taxon>Pseudonocardiaceae</taxon>
        <taxon>Pseudonocardia</taxon>
    </lineage>
</organism>